<dbReference type="EMBL" id="CP096659">
    <property type="protein sequence ID" value="UPV74945.1"/>
    <property type="molecule type" value="Genomic_DNA"/>
</dbReference>
<keyword evidence="1" id="KW-1133">Transmembrane helix</keyword>
<keyword evidence="3" id="KW-1185">Reference proteome</keyword>
<accession>A0A8U0HV17</accession>
<gene>
    <name evidence="2" type="ORF">M0R89_02500</name>
</gene>
<dbReference type="Proteomes" id="UP000830729">
    <property type="component" value="Chromosome"/>
</dbReference>
<evidence type="ECO:0000256" key="1">
    <source>
        <dbReference type="SAM" id="Phobius"/>
    </source>
</evidence>
<dbReference type="GeneID" id="72184033"/>
<dbReference type="KEGG" id="halx:M0R89_02500"/>
<protein>
    <submittedName>
        <fullName evidence="2">Uncharacterized protein</fullName>
    </submittedName>
</protein>
<keyword evidence="1" id="KW-0812">Transmembrane</keyword>
<name>A0A8U0HV17_9EURY</name>
<reference evidence="2 3" key="1">
    <citation type="submission" date="2022-04" db="EMBL/GenBank/DDBJ databases">
        <title>Diverse halophilic archaea isolated from saline environments.</title>
        <authorList>
            <person name="Cui H.-L."/>
        </authorList>
    </citation>
    <scope>NUCLEOTIDE SEQUENCE [LARGE SCALE GENOMIC DNA]</scope>
    <source>
        <strain evidence="2 3">XZYJT49</strain>
    </source>
</reference>
<sequence length="53" mass="5813">MFPPLHLGFEHPNVLWIAATGLLAFVVGLVVNLYRSPDDAPDAELRGPDEDPE</sequence>
<evidence type="ECO:0000313" key="3">
    <source>
        <dbReference type="Proteomes" id="UP000830729"/>
    </source>
</evidence>
<feature type="transmembrane region" description="Helical" evidence="1">
    <location>
        <begin position="14"/>
        <end position="34"/>
    </location>
</feature>
<keyword evidence="1" id="KW-0472">Membrane</keyword>
<proteinExistence type="predicted"/>
<organism evidence="2 3">
    <name type="scientific">Halorussus limi</name>
    <dbReference type="NCBI Taxonomy" id="2938695"/>
    <lineage>
        <taxon>Archaea</taxon>
        <taxon>Methanobacteriati</taxon>
        <taxon>Methanobacteriota</taxon>
        <taxon>Stenosarchaea group</taxon>
        <taxon>Halobacteria</taxon>
        <taxon>Halobacteriales</taxon>
        <taxon>Haladaptataceae</taxon>
        <taxon>Halorussus</taxon>
    </lineage>
</organism>
<dbReference type="RefSeq" id="WP_248650988.1">
    <property type="nucleotide sequence ID" value="NZ_CP096659.1"/>
</dbReference>
<dbReference type="AlphaFoldDB" id="A0A8U0HV17"/>
<evidence type="ECO:0000313" key="2">
    <source>
        <dbReference type="EMBL" id="UPV74945.1"/>
    </source>
</evidence>